<evidence type="ECO:0000256" key="1">
    <source>
        <dbReference type="SAM" id="MobiDB-lite"/>
    </source>
</evidence>
<proteinExistence type="predicted"/>
<gene>
    <name evidence="3" type="primary">LOC108741491</name>
</gene>
<dbReference type="InParanoid" id="A0A1W4XH83"/>
<accession>A0A1W4XH83</accession>
<keyword evidence="2" id="KW-1185">Reference proteome</keyword>
<evidence type="ECO:0000313" key="3">
    <source>
        <dbReference type="RefSeq" id="XP_018331813.1"/>
    </source>
</evidence>
<reference evidence="3" key="1">
    <citation type="submission" date="2025-08" db="UniProtKB">
        <authorList>
            <consortium name="RefSeq"/>
        </authorList>
    </citation>
    <scope>IDENTIFICATION</scope>
    <source>
        <tissue evidence="3">Entire body</tissue>
    </source>
</reference>
<dbReference type="RefSeq" id="XP_018331813.1">
    <property type="nucleotide sequence ID" value="XM_018476311.2"/>
</dbReference>
<evidence type="ECO:0000313" key="2">
    <source>
        <dbReference type="Proteomes" id="UP000192223"/>
    </source>
</evidence>
<feature type="region of interest" description="Disordered" evidence="1">
    <location>
        <begin position="48"/>
        <end position="96"/>
    </location>
</feature>
<dbReference type="Proteomes" id="UP000192223">
    <property type="component" value="Unplaced"/>
</dbReference>
<name>A0A1W4XH83_AGRPL</name>
<sequence length="132" mass="14590">MSASLLIFGGVCQHQKTKTIFLGVHRQVQVIKAGEGKQLERHNLQSYPGPVMEIGPAGGVVNASGNSGKHQHPQDITGHRGTEPADSGIRSLRGMKTPGLEDFEFQDLQVRTRRTSKISKFEGRGMRRSRNW</sequence>
<organism evidence="2 3">
    <name type="scientific">Agrilus planipennis</name>
    <name type="common">Emerald ash borer</name>
    <name type="synonym">Agrilus marcopoli</name>
    <dbReference type="NCBI Taxonomy" id="224129"/>
    <lineage>
        <taxon>Eukaryota</taxon>
        <taxon>Metazoa</taxon>
        <taxon>Ecdysozoa</taxon>
        <taxon>Arthropoda</taxon>
        <taxon>Hexapoda</taxon>
        <taxon>Insecta</taxon>
        <taxon>Pterygota</taxon>
        <taxon>Neoptera</taxon>
        <taxon>Endopterygota</taxon>
        <taxon>Coleoptera</taxon>
        <taxon>Polyphaga</taxon>
        <taxon>Elateriformia</taxon>
        <taxon>Buprestoidea</taxon>
        <taxon>Buprestidae</taxon>
        <taxon>Agrilinae</taxon>
        <taxon>Agrilus</taxon>
    </lineage>
</organism>
<protein>
    <submittedName>
        <fullName evidence="3">Uncharacterized protein LOC108741491</fullName>
    </submittedName>
</protein>
<dbReference type="KEGG" id="apln:108741491"/>
<dbReference type="GeneID" id="108741491"/>
<dbReference type="AlphaFoldDB" id="A0A1W4XH83"/>